<dbReference type="PANTHER" id="PTHR48081:SF6">
    <property type="entry name" value="PEPTIDASE S9 PROLYL OLIGOPEPTIDASE CATALYTIC DOMAIN-CONTAINING PROTEIN"/>
    <property type="match status" value="1"/>
</dbReference>
<dbReference type="Gene3D" id="3.40.50.1820">
    <property type="entry name" value="alpha/beta hydrolase"/>
    <property type="match status" value="1"/>
</dbReference>
<keyword evidence="1 3" id="KW-0378">Hydrolase</keyword>
<dbReference type="Proteomes" id="UP001214530">
    <property type="component" value="Chromosome"/>
</dbReference>
<dbReference type="InterPro" id="IPR049492">
    <property type="entry name" value="BD-FAE-like_dom"/>
</dbReference>
<evidence type="ECO:0000259" key="2">
    <source>
        <dbReference type="Pfam" id="PF20434"/>
    </source>
</evidence>
<dbReference type="InterPro" id="IPR050300">
    <property type="entry name" value="GDXG_lipolytic_enzyme"/>
</dbReference>
<organism evidence="3 4">
    <name type="scientific">Candidatus Pedobacter colombiensis</name>
    <dbReference type="NCBI Taxonomy" id="3121371"/>
    <lineage>
        <taxon>Bacteria</taxon>
        <taxon>Pseudomonadati</taxon>
        <taxon>Bacteroidota</taxon>
        <taxon>Sphingobacteriia</taxon>
        <taxon>Sphingobacteriales</taxon>
        <taxon>Sphingobacteriaceae</taxon>
        <taxon>Pedobacter</taxon>
    </lineage>
</organism>
<name>A0AAJ6B5P5_9SPHI</name>
<dbReference type="PANTHER" id="PTHR48081">
    <property type="entry name" value="AB HYDROLASE SUPERFAMILY PROTEIN C4A8.06C"/>
    <property type="match status" value="1"/>
</dbReference>
<feature type="domain" description="BD-FAE-like" evidence="2">
    <location>
        <begin position="75"/>
        <end position="282"/>
    </location>
</feature>
<evidence type="ECO:0000256" key="1">
    <source>
        <dbReference type="ARBA" id="ARBA00022801"/>
    </source>
</evidence>
<dbReference type="Pfam" id="PF20434">
    <property type="entry name" value="BD-FAE"/>
    <property type="match status" value="1"/>
</dbReference>
<sequence length="333" mass="36506">MIRRILAITGTALVVLALFTFLAYKLTPWPTAMLIRYYFNKEGLKVNDALLKHVPAGVSSLLDQSYIEGDKDARLDVYCPEAIANTDQRLPVVVWVHGGGWISGSKAQVANYCKILASKGYTVVAIDYSLAPEKHYPLPLQQTNRALEYINENAGRFHVDTNHFILAGDSGGAHIAAQTANIISSAGYADLIGVKPGINRKQLTGLILYCGAYDAGQIDLNGSSGIFLKTVLWSYSGEKDFVNAPLFKPASVINYITKDYPACFISVGNGDPLLSHSLALAKKLTELKVPLDSLFFKSDHKPVLPHEYQFNLDEAAGKLALDRSVKFLERVSR</sequence>
<gene>
    <name evidence="3" type="ORF">P0Y49_19570</name>
</gene>
<dbReference type="GO" id="GO:0016787">
    <property type="term" value="F:hydrolase activity"/>
    <property type="evidence" value="ECO:0007669"/>
    <property type="project" value="UniProtKB-KW"/>
</dbReference>
<accession>A0AAJ6B5P5</accession>
<dbReference type="SUPFAM" id="SSF53474">
    <property type="entry name" value="alpha/beta-Hydrolases"/>
    <property type="match status" value="1"/>
</dbReference>
<evidence type="ECO:0000313" key="4">
    <source>
        <dbReference type="Proteomes" id="UP001214530"/>
    </source>
</evidence>
<dbReference type="AlphaFoldDB" id="A0AAJ6B5P5"/>
<protein>
    <submittedName>
        <fullName evidence="3">Alpha/beta hydrolase</fullName>
    </submittedName>
</protein>
<proteinExistence type="predicted"/>
<evidence type="ECO:0000313" key="3">
    <source>
        <dbReference type="EMBL" id="WEK18977.1"/>
    </source>
</evidence>
<dbReference type="EMBL" id="CP119313">
    <property type="protein sequence ID" value="WEK18977.1"/>
    <property type="molecule type" value="Genomic_DNA"/>
</dbReference>
<reference evidence="3" key="1">
    <citation type="submission" date="2023-03" db="EMBL/GenBank/DDBJ databases">
        <title>Andean soil-derived lignocellulolytic bacterial consortium as a source of novel taxa and putative plastic-active enzymes.</title>
        <authorList>
            <person name="Diaz-Garcia L."/>
            <person name="Chuvochina M."/>
            <person name="Feuerriegel G."/>
            <person name="Bunk B."/>
            <person name="Sproer C."/>
            <person name="Streit W.R."/>
            <person name="Rodriguez L.M."/>
            <person name="Overmann J."/>
            <person name="Jimenez D.J."/>
        </authorList>
    </citation>
    <scope>NUCLEOTIDE SEQUENCE</scope>
    <source>
        <strain evidence="3">MAG 3858</strain>
    </source>
</reference>
<dbReference type="InterPro" id="IPR029058">
    <property type="entry name" value="AB_hydrolase_fold"/>
</dbReference>